<comment type="caution">
    <text evidence="3">The sequence shown here is derived from an EMBL/GenBank/DDBJ whole genome shotgun (WGS) entry which is preliminary data.</text>
</comment>
<evidence type="ECO:0000256" key="1">
    <source>
        <dbReference type="SAM" id="SignalP"/>
    </source>
</evidence>
<protein>
    <recommendedName>
        <fullName evidence="2">F-box domain-containing protein</fullName>
    </recommendedName>
</protein>
<sequence length="999" mass="111189">MKYRTIFSLILLPQLAPALGATFTIPEDEDSSASSQQWNIRDDIMEKLADLPDFSTLFSNLGGDRRAEALKAAAQGVEEILGKIPKLFEQGPELENEVNEMDDAPSGAFQDFSDMMPACAEQDCKKSYFMKEATRWVKQALRDAGVVIHDNPAATTALIIGVSALVANILSGGMLLPATLQALGFGAKGPIRHTIAAAMQRKVNPIQIGSMFSKLQSAAMGGAAMEELHRIANVAVTGLIGVGAVKLVGAGIKPLGQSTDFDPREWRSWESGSKVDIPSNVAGRLAQFWGTPTFEGCVAYGYREIRAPLWFIPEGGNPITVCVRTPASINGIGYKTPLGCVDEGPKKGVVGMWYVPTNETRCMPQWSVFEDEVRFFSLDTVNYVLISMHLRGVCFMVGGTIFPSTPGTEHVIGRRGDIIPIPGSITNETLLNARPPEDPTSLSIKVDSCSVLKLDIQSLQTVSRRHSMSSPMSPIDLRIAELEASMVAERASRLSASPKILSNLRPEPTQRLSSLTLETGISRLPREITRKIVSLIEFRSDIAALSQVSRLWREETLPRLYSNLTLRGWDQIISCLATVCSADRIANLVVDLTLDTGAWPTRLNHEFYSIVRDALDRTRNLRRLVLLLDADIVRVSLRTQGSDLRQRYDQTLGYDVSTILENCRFRLHHFVYEGPDALSCLETFLDFQSMIRTLQIPYRPAIMRSAFALPPNVTQLWLPLSGHANGFQYDNLDNISHISIKGEPMPSNLEQFRHSPIHYLAHDVSSWTATKLMLPNWFHIIIPEMFSNLRILRLIDYWVTYETGDITPVFPPPVPVNVTTELPEWGNNGVFPLVNAINPPPLVESEITPLSIGHFLANSQNQPDKTKAPILRVEPGLLDMLRHLPHLKALEVGGFVVRDAGQLRTQQGQAEFWLSQRMQWEEDFIHSIASHAAKSLVAVSFLACDKPLYLSAFRDARLSDTKSHRQWCAYLHRARLRALYEDEITAMEGFRYGTQPMQL</sequence>
<gene>
    <name evidence="3" type="ORF">RDB_LOCUS10668</name>
</gene>
<dbReference type="EMBL" id="CAJMWZ010000609">
    <property type="protein sequence ID" value="CAE6421889.1"/>
    <property type="molecule type" value="Genomic_DNA"/>
</dbReference>
<proteinExistence type="predicted"/>
<dbReference type="InterPro" id="IPR001810">
    <property type="entry name" value="F-box_dom"/>
</dbReference>
<organism evidence="3 4">
    <name type="scientific">Rhizoctonia solani</name>
    <dbReference type="NCBI Taxonomy" id="456999"/>
    <lineage>
        <taxon>Eukaryota</taxon>
        <taxon>Fungi</taxon>
        <taxon>Dikarya</taxon>
        <taxon>Basidiomycota</taxon>
        <taxon>Agaricomycotina</taxon>
        <taxon>Agaricomycetes</taxon>
        <taxon>Cantharellales</taxon>
        <taxon>Ceratobasidiaceae</taxon>
        <taxon>Rhizoctonia</taxon>
    </lineage>
</organism>
<keyword evidence="1" id="KW-0732">Signal</keyword>
<dbReference type="InterPro" id="IPR038213">
    <property type="entry name" value="IFI6/IFI27-like_sf"/>
</dbReference>
<dbReference type="Pfam" id="PF12937">
    <property type="entry name" value="F-box-like"/>
    <property type="match status" value="1"/>
</dbReference>
<dbReference type="Gene3D" id="6.10.110.10">
    <property type="match status" value="1"/>
</dbReference>
<dbReference type="Proteomes" id="UP000663850">
    <property type="component" value="Unassembled WGS sequence"/>
</dbReference>
<dbReference type="CDD" id="cd09917">
    <property type="entry name" value="F-box_SF"/>
    <property type="match status" value="1"/>
</dbReference>
<dbReference type="PROSITE" id="PS50181">
    <property type="entry name" value="FBOX"/>
    <property type="match status" value="1"/>
</dbReference>
<feature type="signal peptide" evidence="1">
    <location>
        <begin position="1"/>
        <end position="20"/>
    </location>
</feature>
<evidence type="ECO:0000313" key="3">
    <source>
        <dbReference type="EMBL" id="CAE6421889.1"/>
    </source>
</evidence>
<dbReference type="AlphaFoldDB" id="A0A8H2XAF8"/>
<dbReference type="InterPro" id="IPR036047">
    <property type="entry name" value="F-box-like_dom_sf"/>
</dbReference>
<feature type="domain" description="F-box" evidence="2">
    <location>
        <begin position="518"/>
        <end position="572"/>
    </location>
</feature>
<evidence type="ECO:0000313" key="4">
    <source>
        <dbReference type="Proteomes" id="UP000663850"/>
    </source>
</evidence>
<reference evidence="3" key="1">
    <citation type="submission" date="2021-01" db="EMBL/GenBank/DDBJ databases">
        <authorList>
            <person name="Kaushik A."/>
        </authorList>
    </citation>
    <scope>NUCLEOTIDE SEQUENCE</scope>
    <source>
        <strain evidence="3">Type strain: AG8-Rh-89/</strain>
    </source>
</reference>
<name>A0A8H2XAF8_9AGAM</name>
<feature type="chain" id="PRO_5034395558" description="F-box domain-containing protein" evidence="1">
    <location>
        <begin position="21"/>
        <end position="999"/>
    </location>
</feature>
<dbReference type="SUPFAM" id="SSF81383">
    <property type="entry name" value="F-box domain"/>
    <property type="match status" value="1"/>
</dbReference>
<accession>A0A8H2XAF8</accession>
<evidence type="ECO:0000259" key="2">
    <source>
        <dbReference type="PROSITE" id="PS50181"/>
    </source>
</evidence>